<evidence type="ECO:0000256" key="3">
    <source>
        <dbReference type="PIRNR" id="PIRNR027081"/>
    </source>
</evidence>
<evidence type="ECO:0000256" key="4">
    <source>
        <dbReference type="SAM" id="MobiDB-lite"/>
    </source>
</evidence>
<reference evidence="6" key="1">
    <citation type="submission" date="2024-06" db="EMBL/GenBank/DDBJ databases">
        <title>Multi-omics analyses provide insights into the biosynthesis of the anticancer antibiotic pleurotin in Hohenbuehelia grisea.</title>
        <authorList>
            <person name="Weaver J.A."/>
            <person name="Alberti F."/>
        </authorList>
    </citation>
    <scope>NUCLEOTIDE SEQUENCE [LARGE SCALE GENOMIC DNA]</scope>
    <source>
        <strain evidence="6">T-177</strain>
    </source>
</reference>
<dbReference type="Gene3D" id="2.30.30.210">
    <property type="entry name" value="Ribonuclease P/MRP, subunit p29"/>
    <property type="match status" value="1"/>
</dbReference>
<evidence type="ECO:0000256" key="2">
    <source>
        <dbReference type="ARBA" id="ARBA00006181"/>
    </source>
</evidence>
<dbReference type="SMART" id="SM00538">
    <property type="entry name" value="POP4"/>
    <property type="match status" value="1"/>
</dbReference>
<dbReference type="EMBL" id="JASNQZ010000015">
    <property type="protein sequence ID" value="KAL0946207.1"/>
    <property type="molecule type" value="Genomic_DNA"/>
</dbReference>
<comment type="similarity">
    <text evidence="2">Belongs to the eukaryotic/archaeal RNase P protein component 1 family.</text>
</comment>
<dbReference type="SUPFAM" id="SSF101744">
    <property type="entry name" value="Rof/RNase P subunit-like"/>
    <property type="match status" value="1"/>
</dbReference>
<comment type="subcellular location">
    <subcellularLocation>
        <location evidence="1">Nucleus</location>
    </subcellularLocation>
</comment>
<dbReference type="Proteomes" id="UP001556367">
    <property type="component" value="Unassembled WGS sequence"/>
</dbReference>
<name>A0ABR3ISE4_9AGAR</name>
<organism evidence="5 6">
    <name type="scientific">Hohenbuehelia grisea</name>
    <dbReference type="NCBI Taxonomy" id="104357"/>
    <lineage>
        <taxon>Eukaryota</taxon>
        <taxon>Fungi</taxon>
        <taxon>Dikarya</taxon>
        <taxon>Basidiomycota</taxon>
        <taxon>Agaricomycotina</taxon>
        <taxon>Agaricomycetes</taxon>
        <taxon>Agaricomycetidae</taxon>
        <taxon>Agaricales</taxon>
        <taxon>Pleurotineae</taxon>
        <taxon>Pleurotaceae</taxon>
        <taxon>Hohenbuehelia</taxon>
    </lineage>
</organism>
<evidence type="ECO:0000256" key="1">
    <source>
        <dbReference type="ARBA" id="ARBA00004123"/>
    </source>
</evidence>
<dbReference type="InterPro" id="IPR023534">
    <property type="entry name" value="Rof/RNase_P-like"/>
</dbReference>
<keyword evidence="3" id="KW-0539">Nucleus</keyword>
<evidence type="ECO:0000313" key="5">
    <source>
        <dbReference type="EMBL" id="KAL0946207.1"/>
    </source>
</evidence>
<feature type="compositionally biased region" description="Basic and acidic residues" evidence="4">
    <location>
        <begin position="67"/>
        <end position="90"/>
    </location>
</feature>
<keyword evidence="6" id="KW-1185">Reference proteome</keyword>
<dbReference type="PIRSF" id="PIRSF027081">
    <property type="entry name" value="RNase_P/MRP_p29_subunit"/>
    <property type="match status" value="1"/>
</dbReference>
<feature type="region of interest" description="Disordered" evidence="4">
    <location>
        <begin position="67"/>
        <end position="94"/>
    </location>
</feature>
<sequence length="281" mass="31595">MSSSGPVDNAVVDLYKSPQSLKNQRLILSSADPFTPKYVQSMLTQNSDPAATYESRVKNRQILLENPARESRLKRERREKEAKKKAEKQRVKGKLGSKAAREKALWRIEPSQAKFALFLPLHRLWLGYMSELLALTQPPSMPDTPSPSAQPNAGTMQAKLLKADFHGSVMTVKESKNAVLVGLSGIVIRETENAFEVVTKQDKVKLIPKQNSIFTFAVPLYSTLPPSHTNETPLPLDQEDVPQKTALDDPHIEFDLYGNQFRFRAADRAGRKFKPKETIEL</sequence>
<comment type="caution">
    <text evidence="5">The sequence shown here is derived from an EMBL/GenBank/DDBJ whole genome shotgun (WGS) entry which is preliminary data.</text>
</comment>
<dbReference type="InterPro" id="IPR036980">
    <property type="entry name" value="RNase_P/MRP_Rpp29_sf"/>
</dbReference>
<gene>
    <name evidence="5" type="ORF">HGRIS_012466</name>
</gene>
<protein>
    <recommendedName>
        <fullName evidence="3">Ribonuclease P protein subunit</fullName>
    </recommendedName>
</protein>
<evidence type="ECO:0000313" key="6">
    <source>
        <dbReference type="Proteomes" id="UP001556367"/>
    </source>
</evidence>
<dbReference type="InterPro" id="IPR002730">
    <property type="entry name" value="Rpp29/RNP1"/>
</dbReference>
<dbReference type="PANTHER" id="PTHR13348">
    <property type="entry name" value="RIBONUCLEASE P SUBUNIT P29"/>
    <property type="match status" value="1"/>
</dbReference>
<proteinExistence type="inferred from homology"/>
<accession>A0ABR3ISE4</accession>
<dbReference type="InterPro" id="IPR016848">
    <property type="entry name" value="RNase_P/MRP_Rpp29-subunit"/>
</dbReference>
<dbReference type="PANTHER" id="PTHR13348:SF0">
    <property type="entry name" value="RIBONUCLEASE P PROTEIN SUBUNIT P29"/>
    <property type="match status" value="1"/>
</dbReference>
<dbReference type="Pfam" id="PF01868">
    <property type="entry name" value="RNase_P-MRP_p29"/>
    <property type="match status" value="1"/>
</dbReference>
<keyword evidence="3" id="KW-0819">tRNA processing</keyword>